<dbReference type="EMBL" id="BARU01032170">
    <property type="protein sequence ID" value="GAH67989.1"/>
    <property type="molecule type" value="Genomic_DNA"/>
</dbReference>
<protein>
    <submittedName>
        <fullName evidence="1">Uncharacterized protein</fullName>
    </submittedName>
</protein>
<organism evidence="1">
    <name type="scientific">marine sediment metagenome</name>
    <dbReference type="NCBI Taxonomy" id="412755"/>
    <lineage>
        <taxon>unclassified sequences</taxon>
        <taxon>metagenomes</taxon>
        <taxon>ecological metagenomes</taxon>
    </lineage>
</organism>
<sequence>ADPLCHYNWPCSVLLDNPPQGRYAAQDRRLMGAPSRSYYDLFYLDFYR</sequence>
<comment type="caution">
    <text evidence="1">The sequence shown here is derived from an EMBL/GenBank/DDBJ whole genome shotgun (WGS) entry which is preliminary data.</text>
</comment>
<gene>
    <name evidence="1" type="ORF">S03H2_50769</name>
</gene>
<name>X1IPG7_9ZZZZ</name>
<feature type="non-terminal residue" evidence="1">
    <location>
        <position position="1"/>
    </location>
</feature>
<evidence type="ECO:0000313" key="1">
    <source>
        <dbReference type="EMBL" id="GAH67989.1"/>
    </source>
</evidence>
<proteinExistence type="predicted"/>
<dbReference type="AlphaFoldDB" id="X1IPG7"/>
<accession>X1IPG7</accession>
<reference evidence="1" key="1">
    <citation type="journal article" date="2014" name="Front. Microbiol.">
        <title>High frequency of phylogenetically diverse reductive dehalogenase-homologous genes in deep subseafloor sedimentary metagenomes.</title>
        <authorList>
            <person name="Kawai M."/>
            <person name="Futagami T."/>
            <person name="Toyoda A."/>
            <person name="Takaki Y."/>
            <person name="Nishi S."/>
            <person name="Hori S."/>
            <person name="Arai W."/>
            <person name="Tsubouchi T."/>
            <person name="Morono Y."/>
            <person name="Uchiyama I."/>
            <person name="Ito T."/>
            <person name="Fujiyama A."/>
            <person name="Inagaki F."/>
            <person name="Takami H."/>
        </authorList>
    </citation>
    <scope>NUCLEOTIDE SEQUENCE</scope>
    <source>
        <strain evidence="1">Expedition CK06-06</strain>
    </source>
</reference>